<sequence length="94" mass="10094">MLTTADGSAFQVDIHVIGVYQPTENTVRWYGRVAPSKAQKQAHQTLNQPVTIQVDGNAPVPALLTDHDPWCGSQITGAGDAPYVIPLVDELADI</sequence>
<comment type="caution">
    <text evidence="2">The sequence shown here is derived from an EMBL/GenBank/DDBJ whole genome shotgun (WGS) entry which is preliminary data.</text>
</comment>
<reference evidence="2 3" key="1">
    <citation type="journal article" date="2017" name="Infect. Genet. Evol.">
        <title>The new phylogeny of the genus Mycobacterium: The old and the news.</title>
        <authorList>
            <person name="Tortoli E."/>
            <person name="Fedrizzi T."/>
            <person name="Meehan C.J."/>
            <person name="Trovato A."/>
            <person name="Grottola A."/>
            <person name="Giacobazzi E."/>
            <person name="Serpini G.F."/>
            <person name="Tagliazucchi S."/>
            <person name="Fabio A."/>
            <person name="Bettua C."/>
            <person name="Bertorelli R."/>
            <person name="Frascaro F."/>
            <person name="De Sanctis V."/>
            <person name="Pecorari M."/>
            <person name="Jousson O."/>
            <person name="Segata N."/>
            <person name="Cirillo D.M."/>
        </authorList>
    </citation>
    <scope>NUCLEOTIDE SEQUENCE [LARGE SCALE GENOMIC DNA]</scope>
    <source>
        <strain evidence="2 3">CIP1034565</strain>
    </source>
</reference>
<dbReference type="AlphaFoldDB" id="A0A2G5PE11"/>
<dbReference type="InterPro" id="IPR032371">
    <property type="entry name" value="DUF4873"/>
</dbReference>
<evidence type="ECO:0000259" key="1">
    <source>
        <dbReference type="Pfam" id="PF16170"/>
    </source>
</evidence>
<evidence type="ECO:0000313" key="2">
    <source>
        <dbReference type="EMBL" id="PIB76263.1"/>
    </source>
</evidence>
<dbReference type="Pfam" id="PF16170">
    <property type="entry name" value="DUF4873"/>
    <property type="match status" value="1"/>
</dbReference>
<gene>
    <name evidence="2" type="ORF">CQY22_005955</name>
</gene>
<dbReference type="EMBL" id="PDCN02000005">
    <property type="protein sequence ID" value="PIB76263.1"/>
    <property type="molecule type" value="Genomic_DNA"/>
</dbReference>
<dbReference type="Proteomes" id="UP000230551">
    <property type="component" value="Unassembled WGS sequence"/>
</dbReference>
<protein>
    <recommendedName>
        <fullName evidence="1">DUF4873 domain-containing protein</fullName>
    </recommendedName>
</protein>
<name>A0A2G5PE11_9MYCO</name>
<accession>A0A2G5PE11</accession>
<dbReference type="STRING" id="85968.GCA_900073015_01078"/>
<proteinExistence type="predicted"/>
<organism evidence="2 3">
    <name type="scientific">Mycolicibacterium brumae</name>
    <dbReference type="NCBI Taxonomy" id="85968"/>
    <lineage>
        <taxon>Bacteria</taxon>
        <taxon>Bacillati</taxon>
        <taxon>Actinomycetota</taxon>
        <taxon>Actinomycetes</taxon>
        <taxon>Mycobacteriales</taxon>
        <taxon>Mycobacteriaceae</taxon>
        <taxon>Mycolicibacterium</taxon>
    </lineage>
</organism>
<evidence type="ECO:0000313" key="3">
    <source>
        <dbReference type="Proteomes" id="UP000230551"/>
    </source>
</evidence>
<feature type="domain" description="DUF4873" evidence="1">
    <location>
        <begin position="4"/>
        <end position="84"/>
    </location>
</feature>
<keyword evidence="3" id="KW-1185">Reference proteome</keyword>